<comment type="caution">
    <text evidence="1">The sequence shown here is derived from an EMBL/GenBank/DDBJ whole genome shotgun (WGS) entry which is preliminary data.</text>
</comment>
<gene>
    <name evidence="1" type="ORF">QR685DRAFT_294989</name>
</gene>
<evidence type="ECO:0000313" key="2">
    <source>
        <dbReference type="Proteomes" id="UP001451303"/>
    </source>
</evidence>
<proteinExistence type="predicted"/>
<accession>A0ABR3DAM4</accession>
<protein>
    <submittedName>
        <fullName evidence="1">Uncharacterized protein</fullName>
    </submittedName>
</protein>
<dbReference type="Proteomes" id="UP001451303">
    <property type="component" value="Unassembled WGS sequence"/>
</dbReference>
<dbReference type="EMBL" id="JAVLET010000005">
    <property type="protein sequence ID" value="KAL0469624.1"/>
    <property type="molecule type" value="Genomic_DNA"/>
</dbReference>
<evidence type="ECO:0000313" key="1">
    <source>
        <dbReference type="EMBL" id="KAL0469624.1"/>
    </source>
</evidence>
<organism evidence="1 2">
    <name type="scientific">Neurospora intermedia</name>
    <dbReference type="NCBI Taxonomy" id="5142"/>
    <lineage>
        <taxon>Eukaryota</taxon>
        <taxon>Fungi</taxon>
        <taxon>Dikarya</taxon>
        <taxon>Ascomycota</taxon>
        <taxon>Pezizomycotina</taxon>
        <taxon>Sordariomycetes</taxon>
        <taxon>Sordariomycetidae</taxon>
        <taxon>Sordariales</taxon>
        <taxon>Sordariaceae</taxon>
        <taxon>Neurospora</taxon>
    </lineage>
</organism>
<name>A0ABR3DAM4_NEUIN</name>
<sequence length="82" mass="9377">MMGRVVRTFQHSYMHTIRGPPVTSLSKANPWNTDKYLMYVCHILSLHLLRSKVGNSASITWRMLGDLVVACYFHPVSSLFHA</sequence>
<reference evidence="1 2" key="1">
    <citation type="submission" date="2023-09" db="EMBL/GenBank/DDBJ databases">
        <title>Multi-omics analysis of a traditional fermented food reveals byproduct-associated fungal strains for waste-to-food upcycling.</title>
        <authorList>
            <consortium name="Lawrence Berkeley National Laboratory"/>
            <person name="Rekdal V.M."/>
            <person name="Villalobos-Escobedo J.M."/>
            <person name="Rodriguez-Valeron N."/>
            <person name="Garcia M.O."/>
            <person name="Vasquez D.P."/>
            <person name="Damayanti I."/>
            <person name="Sorensen P.M."/>
            <person name="Baidoo E.E."/>
            <person name="De Carvalho A.C."/>
            <person name="Riley R."/>
            <person name="Lipzen A."/>
            <person name="He G."/>
            <person name="Yan M."/>
            <person name="Haridas S."/>
            <person name="Daum C."/>
            <person name="Yoshinaga Y."/>
            <person name="Ng V."/>
            <person name="Grigoriev I.V."/>
            <person name="Munk R."/>
            <person name="Nuraida L."/>
            <person name="Wijaya C.H."/>
            <person name="Morales P.-C."/>
            <person name="Keasling J.D."/>
        </authorList>
    </citation>
    <scope>NUCLEOTIDE SEQUENCE [LARGE SCALE GENOMIC DNA]</scope>
    <source>
        <strain evidence="1 2">FGSC 2613</strain>
    </source>
</reference>
<keyword evidence="2" id="KW-1185">Reference proteome</keyword>